<keyword evidence="4" id="KW-1185">Reference proteome</keyword>
<evidence type="ECO:0000313" key="2">
    <source>
        <dbReference type="EMBL" id="GAA0468999.1"/>
    </source>
</evidence>
<feature type="compositionally biased region" description="Low complexity" evidence="1">
    <location>
        <begin position="203"/>
        <end position="220"/>
    </location>
</feature>
<dbReference type="KEGG" id="hdo:MUK72_06965"/>
<evidence type="ECO:0000313" key="5">
    <source>
        <dbReference type="Proteomes" id="UP001500962"/>
    </source>
</evidence>
<gene>
    <name evidence="2" type="ORF">GCM10008985_27570</name>
    <name evidence="3" type="ORF">MUK72_06965</name>
</gene>
<reference evidence="2" key="1">
    <citation type="journal article" date="2014" name="Int. J. Syst. Evol. Microbiol.">
        <title>Complete genome sequence of Corynebacterium casei LMG S-19264T (=DSM 44701T), isolated from a smear-ripened cheese.</title>
        <authorList>
            <consortium name="US DOE Joint Genome Institute (JGI-PGF)"/>
            <person name="Walter F."/>
            <person name="Albersmeier A."/>
            <person name="Kalinowski J."/>
            <person name="Ruckert C."/>
        </authorList>
    </citation>
    <scope>NUCLEOTIDE SEQUENCE</scope>
    <source>
        <strain evidence="2">JCM 12289</strain>
    </source>
</reference>
<proteinExistence type="predicted"/>
<dbReference type="Proteomes" id="UP001500962">
    <property type="component" value="Unassembled WGS sequence"/>
</dbReference>
<evidence type="ECO:0000313" key="4">
    <source>
        <dbReference type="Proteomes" id="UP000830542"/>
    </source>
</evidence>
<reference evidence="3" key="2">
    <citation type="submission" date="2022-04" db="EMBL/GenBank/DDBJ databases">
        <title>Sequencing and genomic assembly of Halococcus dombrowskii.</title>
        <authorList>
            <person name="Lim S.W."/>
            <person name="MacLea K.S."/>
        </authorList>
    </citation>
    <scope>NUCLEOTIDE SEQUENCE</scope>
    <source>
        <strain evidence="3">H4</strain>
    </source>
</reference>
<dbReference type="AlphaFoldDB" id="A0AAV3SIH0"/>
<dbReference type="EMBL" id="BAAADN010000043">
    <property type="protein sequence ID" value="GAA0468999.1"/>
    <property type="molecule type" value="Genomic_DNA"/>
</dbReference>
<evidence type="ECO:0000313" key="3">
    <source>
        <dbReference type="EMBL" id="UOO96438.1"/>
    </source>
</evidence>
<evidence type="ECO:0008006" key="6">
    <source>
        <dbReference type="Google" id="ProtNLM"/>
    </source>
</evidence>
<organism evidence="2 5">
    <name type="scientific">Halococcus dombrowskii</name>
    <dbReference type="NCBI Taxonomy" id="179637"/>
    <lineage>
        <taxon>Archaea</taxon>
        <taxon>Methanobacteriati</taxon>
        <taxon>Methanobacteriota</taxon>
        <taxon>Stenosarchaea group</taxon>
        <taxon>Halobacteria</taxon>
        <taxon>Halobacteriales</taxon>
        <taxon>Halococcaceae</taxon>
        <taxon>Halococcus</taxon>
    </lineage>
</organism>
<dbReference type="Proteomes" id="UP000830542">
    <property type="component" value="Chromosome"/>
</dbReference>
<reference evidence="2" key="3">
    <citation type="submission" date="2023-12" db="EMBL/GenBank/DDBJ databases">
        <authorList>
            <person name="Sun Q."/>
            <person name="Inoue M."/>
        </authorList>
    </citation>
    <scope>NUCLEOTIDE SEQUENCE</scope>
    <source>
        <strain evidence="2">JCM 12289</strain>
    </source>
</reference>
<name>A0AAV3SIH0_HALDO</name>
<feature type="compositionally biased region" description="Polar residues" evidence="1">
    <location>
        <begin position="185"/>
        <end position="197"/>
    </location>
</feature>
<protein>
    <recommendedName>
        <fullName evidence="6">DUF1102 domain-containing protein</fullName>
    </recommendedName>
</protein>
<accession>A0AAV3SIH0</accession>
<sequence length="585" mass="61745">MRRARKLGTVVLALAVVFAAVYATGAFTSTSADRSADVTVAGDAAAFLALETSEGPNGQFASYGSDGALQVTMGEGSRGVNPGSRTSFQNVFTISNKGAQSVSVWFAGGSKAVAFVGPNGDSIESKGGAVTLRPGGQALHVGLLIDSRGVEPGKNLLQSVEVRTDADVGSGPTKRAKKKEIETPLQATKTKPTNSRPSRGFTGSSNGDGSRSNGQSGGSENDGCGKRLLCYGENFVRGAYGIAAASGDYLAGDLDEATGRKISKAKHAVTNMANGVASFIRGKYSILREHKEELWASATATPGFYDDMIVFAMLNPGMTMNLSLGAGLGAVGMPEGNFPVEEAETPEYFVGWMAGSFVPVADILPDIRDTVQAAVNHNWAETGLGLAAILPGYGKAGDFGQVGTYAAKWVGMGSAQADDLYRMVKSGLLSRLPSNARQKILDKLPGKLTDASSGLRNEVTGSVRQRFDGVDGSRRVVAGSGPVPDEVVSHMDETDDAGLVNDLLNRGITVDNMKYYLKSDIPLDTVSVLRRQKSPSRVDDIVRNYRQYQTRAGKVGRGLSLRTWWCQSETRSKANTSAICKKSRH</sequence>
<feature type="region of interest" description="Disordered" evidence="1">
    <location>
        <begin position="161"/>
        <end position="220"/>
    </location>
</feature>
<evidence type="ECO:0000256" key="1">
    <source>
        <dbReference type="SAM" id="MobiDB-lite"/>
    </source>
</evidence>
<dbReference type="RefSeq" id="WP_244705144.1">
    <property type="nucleotide sequence ID" value="NZ_BAAADN010000043.1"/>
</dbReference>
<dbReference type="GeneID" id="71761575"/>
<dbReference type="EMBL" id="CP095005">
    <property type="protein sequence ID" value="UOO96438.1"/>
    <property type="molecule type" value="Genomic_DNA"/>
</dbReference>